<reference evidence="2" key="1">
    <citation type="journal article" date="2019" name="Toxins">
        <title>Detection of Abrin-Like and Prepropulchellin-Like Toxin Genes and Transcripts Using Whole Genome Sequencing and Full-Length Transcript Sequencing of Abrus precatorius.</title>
        <authorList>
            <person name="Hovde B.T."/>
            <person name="Daligault H.E."/>
            <person name="Hanschen E.R."/>
            <person name="Kunde Y.A."/>
            <person name="Johnson M.B."/>
            <person name="Starkenburg S.R."/>
            <person name="Johnson S.L."/>
        </authorList>
    </citation>
    <scope>NUCLEOTIDE SEQUENCE [LARGE SCALE GENOMIC DNA]</scope>
</reference>
<keyword evidence="2" id="KW-1185">Reference proteome</keyword>
<evidence type="ECO:0000313" key="2">
    <source>
        <dbReference type="Proteomes" id="UP000694853"/>
    </source>
</evidence>
<dbReference type="PANTHER" id="PTHR34482:SF36">
    <property type="entry name" value="RETROTRANSPOSON GAG DOMAIN-CONTAINING PROTEIN"/>
    <property type="match status" value="1"/>
</dbReference>
<dbReference type="RefSeq" id="XP_027348014.1">
    <property type="nucleotide sequence ID" value="XM_027492213.1"/>
</dbReference>
<dbReference type="Pfam" id="PF03732">
    <property type="entry name" value="Retrotrans_gag"/>
    <property type="match status" value="1"/>
</dbReference>
<reference evidence="3" key="2">
    <citation type="submission" date="2025-08" db="UniProtKB">
        <authorList>
            <consortium name="RefSeq"/>
        </authorList>
    </citation>
    <scope>IDENTIFICATION</scope>
    <source>
        <tissue evidence="3">Young leaves</tissue>
    </source>
</reference>
<dbReference type="GeneID" id="113859437"/>
<proteinExistence type="predicted"/>
<protein>
    <submittedName>
        <fullName evidence="3">Uncharacterized protein LOC113859437</fullName>
    </submittedName>
</protein>
<dbReference type="PANTHER" id="PTHR34482">
    <property type="entry name" value="DNA DAMAGE-INDUCIBLE PROTEIN 1-LIKE"/>
    <property type="match status" value="1"/>
</dbReference>
<dbReference type="KEGG" id="aprc:113859437"/>
<feature type="domain" description="Retrotransposon gag" evidence="1">
    <location>
        <begin position="46"/>
        <end position="94"/>
    </location>
</feature>
<sequence>MGCREEHKVTYATYLLCGEAEDWWRFAGQTLPQGGGYIQWEAFKKVREFLELKQGSMTVGEYAARFQELMKYWPHYQHGDEEEELCSQFENGLRSKIQAAVSVFQLTNLPTLVSKSRIFEANTRGRQWTLGELAP</sequence>
<accession>A0A8B8L056</accession>
<evidence type="ECO:0000259" key="1">
    <source>
        <dbReference type="Pfam" id="PF03732"/>
    </source>
</evidence>
<dbReference type="InterPro" id="IPR005162">
    <property type="entry name" value="Retrotrans_gag_dom"/>
</dbReference>
<gene>
    <name evidence="3" type="primary">LOC113859437</name>
</gene>
<name>A0A8B8L056_ABRPR</name>
<dbReference type="OrthoDB" id="1434223at2759"/>
<organism evidence="2 3">
    <name type="scientific">Abrus precatorius</name>
    <name type="common">Indian licorice</name>
    <name type="synonym">Glycine abrus</name>
    <dbReference type="NCBI Taxonomy" id="3816"/>
    <lineage>
        <taxon>Eukaryota</taxon>
        <taxon>Viridiplantae</taxon>
        <taxon>Streptophyta</taxon>
        <taxon>Embryophyta</taxon>
        <taxon>Tracheophyta</taxon>
        <taxon>Spermatophyta</taxon>
        <taxon>Magnoliopsida</taxon>
        <taxon>eudicotyledons</taxon>
        <taxon>Gunneridae</taxon>
        <taxon>Pentapetalae</taxon>
        <taxon>rosids</taxon>
        <taxon>fabids</taxon>
        <taxon>Fabales</taxon>
        <taxon>Fabaceae</taxon>
        <taxon>Papilionoideae</taxon>
        <taxon>50 kb inversion clade</taxon>
        <taxon>NPAAA clade</taxon>
        <taxon>indigoferoid/millettioid clade</taxon>
        <taxon>Abreae</taxon>
        <taxon>Abrus</taxon>
    </lineage>
</organism>
<dbReference type="Proteomes" id="UP000694853">
    <property type="component" value="Unplaced"/>
</dbReference>
<evidence type="ECO:0000313" key="3">
    <source>
        <dbReference type="RefSeq" id="XP_027348014.1"/>
    </source>
</evidence>
<dbReference type="AlphaFoldDB" id="A0A8B8L056"/>